<name>A0A6J7D5A6_9ZZZZ</name>
<dbReference type="Gene3D" id="3.30.300.30">
    <property type="match status" value="1"/>
</dbReference>
<dbReference type="EMBL" id="CAFBLQ010000029">
    <property type="protein sequence ID" value="CAB4864215.1"/>
    <property type="molecule type" value="Genomic_DNA"/>
</dbReference>
<dbReference type="SUPFAM" id="SSF56801">
    <property type="entry name" value="Acetyl-CoA synthetase-like"/>
    <property type="match status" value="1"/>
</dbReference>
<dbReference type="InterPro" id="IPR000873">
    <property type="entry name" value="AMP-dep_synth/lig_dom"/>
</dbReference>
<evidence type="ECO:0000259" key="3">
    <source>
        <dbReference type="Pfam" id="PF00501"/>
    </source>
</evidence>
<organism evidence="5">
    <name type="scientific">freshwater metagenome</name>
    <dbReference type="NCBI Taxonomy" id="449393"/>
    <lineage>
        <taxon>unclassified sequences</taxon>
        <taxon>metagenomes</taxon>
        <taxon>ecological metagenomes</taxon>
    </lineage>
</organism>
<dbReference type="GO" id="GO:0006631">
    <property type="term" value="P:fatty acid metabolic process"/>
    <property type="evidence" value="ECO:0007669"/>
    <property type="project" value="TreeGrafter"/>
</dbReference>
<feature type="domain" description="AMP-dependent synthetase/ligase" evidence="3">
    <location>
        <begin position="17"/>
        <end position="391"/>
    </location>
</feature>
<comment type="similarity">
    <text evidence="1">Belongs to the ATP-dependent AMP-binding enzyme family.</text>
</comment>
<keyword evidence="2" id="KW-0436">Ligase</keyword>
<gene>
    <name evidence="5" type="ORF">UFOPK3423_00403</name>
</gene>
<dbReference type="PANTHER" id="PTHR43201:SF5">
    <property type="entry name" value="MEDIUM-CHAIN ACYL-COA LIGASE ACSF2, MITOCHONDRIAL"/>
    <property type="match status" value="1"/>
</dbReference>
<dbReference type="Gene3D" id="3.40.50.12780">
    <property type="entry name" value="N-terminal domain of ligase-like"/>
    <property type="match status" value="1"/>
</dbReference>
<dbReference type="PANTHER" id="PTHR43201">
    <property type="entry name" value="ACYL-COA SYNTHETASE"/>
    <property type="match status" value="1"/>
</dbReference>
<dbReference type="Pfam" id="PF13193">
    <property type="entry name" value="AMP-binding_C"/>
    <property type="match status" value="1"/>
</dbReference>
<dbReference type="InterPro" id="IPR045851">
    <property type="entry name" value="AMP-bd_C_sf"/>
</dbReference>
<dbReference type="GO" id="GO:0031956">
    <property type="term" value="F:medium-chain fatty acid-CoA ligase activity"/>
    <property type="evidence" value="ECO:0007669"/>
    <property type="project" value="TreeGrafter"/>
</dbReference>
<dbReference type="AlphaFoldDB" id="A0A6J7D5A6"/>
<accession>A0A6J7D5A6</accession>
<evidence type="ECO:0000313" key="5">
    <source>
        <dbReference type="EMBL" id="CAB4864215.1"/>
    </source>
</evidence>
<protein>
    <submittedName>
        <fullName evidence="5">Unannotated protein</fullName>
    </submittedName>
</protein>
<feature type="domain" description="AMP-binding enzyme C-terminal" evidence="4">
    <location>
        <begin position="442"/>
        <end position="517"/>
    </location>
</feature>
<dbReference type="InterPro" id="IPR025110">
    <property type="entry name" value="AMP-bd_C"/>
</dbReference>
<proteinExistence type="inferred from homology"/>
<dbReference type="Pfam" id="PF00501">
    <property type="entry name" value="AMP-binding"/>
    <property type="match status" value="1"/>
</dbReference>
<sequence>MSTEPPLSRHLSGLVAEYAARTPDALAVADGEELRTYAQLDELISSWAAGLSRLGLERGGTLGLLCTNRIEWLACALGAHRLGARVATFNTFAKAWDLEHMLAHSQASVLVCVQRFRSRDYRETLAELLPELKDREWRAERFPQLRHVVLLGDEPSPAGALSQDDVLGAGPAALPDGATSPDDDAFVLYTSGSSARPKAVPLVHRALIENGFDIGERMELTGADRVFVSVPLFWAYGAVNALPATLTHGGALVLQEAFEASGALDLIERHRCTAIYTLPNMTAALISADGFDRARVASLRTGLTIGTPSDLRSVIDGLGVDGICNIYGGTETYGNCCVTPTSWSRERRELSQGPPLPGMRLRIVDPESGTELPAGAIGEIHVSGYLARGYLDDDTDASAAFGADGWFHSGDLGALDEEGALTFSTRATEMIKTAGINVAPREVEEFLALHPSVRIAAVVGVADERITEAVVAFVVPQAGASVTAQELRAFCAERIAMFKVPARIHVVDELPTTDTGKLARARLVELDMQEGEITA</sequence>
<evidence type="ECO:0000256" key="1">
    <source>
        <dbReference type="ARBA" id="ARBA00006432"/>
    </source>
</evidence>
<reference evidence="5" key="1">
    <citation type="submission" date="2020-05" db="EMBL/GenBank/DDBJ databases">
        <authorList>
            <person name="Chiriac C."/>
            <person name="Salcher M."/>
            <person name="Ghai R."/>
            <person name="Kavagutti S V."/>
        </authorList>
    </citation>
    <scope>NUCLEOTIDE SEQUENCE</scope>
</reference>
<evidence type="ECO:0000259" key="4">
    <source>
        <dbReference type="Pfam" id="PF13193"/>
    </source>
</evidence>
<evidence type="ECO:0000256" key="2">
    <source>
        <dbReference type="ARBA" id="ARBA00022598"/>
    </source>
</evidence>
<dbReference type="InterPro" id="IPR042099">
    <property type="entry name" value="ANL_N_sf"/>
</dbReference>